<dbReference type="OrthoDB" id="6467at2157"/>
<dbReference type="RefSeq" id="WP_126449796.1">
    <property type="nucleotide sequence ID" value="NZ_AP018553.1"/>
</dbReference>
<organism evidence="1 3">
    <name type="scientific">Sulfodiicoccus acidiphilus</name>
    <dbReference type="NCBI Taxonomy" id="1670455"/>
    <lineage>
        <taxon>Archaea</taxon>
        <taxon>Thermoproteota</taxon>
        <taxon>Thermoprotei</taxon>
        <taxon>Sulfolobales</taxon>
        <taxon>Sulfolobaceae</taxon>
        <taxon>Sulfodiicoccus</taxon>
    </lineage>
</organism>
<evidence type="ECO:0000313" key="2">
    <source>
        <dbReference type="EMBL" id="GGT94093.1"/>
    </source>
</evidence>
<dbReference type="Pfam" id="PF03966">
    <property type="entry name" value="Trm112p"/>
    <property type="match status" value="1"/>
</dbReference>
<dbReference type="EMBL" id="AP018553">
    <property type="protein sequence ID" value="BBD72500.1"/>
    <property type="molecule type" value="Genomic_DNA"/>
</dbReference>
<dbReference type="SUPFAM" id="SSF158997">
    <property type="entry name" value="Trm112p-like"/>
    <property type="match status" value="1"/>
</dbReference>
<evidence type="ECO:0000313" key="3">
    <source>
        <dbReference type="Proteomes" id="UP000276741"/>
    </source>
</evidence>
<protein>
    <recommendedName>
        <fullName evidence="4">Trm112 family protein</fullName>
    </recommendedName>
</protein>
<dbReference type="AlphaFoldDB" id="A0A348B2U8"/>
<reference evidence="3" key="2">
    <citation type="submission" date="2018-04" db="EMBL/GenBank/DDBJ databases">
        <title>Complete genome sequence of Sulfodiicoccus acidiphilus strain HS-1.</title>
        <authorList>
            <person name="Sakai H.D."/>
            <person name="Kurosawa N."/>
        </authorList>
    </citation>
    <scope>NUCLEOTIDE SEQUENCE [LARGE SCALE GENOMIC DNA]</scope>
    <source>
        <strain evidence="3">HS-1</strain>
    </source>
</reference>
<reference evidence="2" key="1">
    <citation type="journal article" date="2014" name="Int. J. Syst. Evol. Microbiol.">
        <title>Complete genome sequence of Corynebacterium casei LMG S-19264T (=DSM 44701T), isolated from a smear-ripened cheese.</title>
        <authorList>
            <consortium name="US DOE Joint Genome Institute (JGI-PGF)"/>
            <person name="Walter F."/>
            <person name="Albersmeier A."/>
            <person name="Kalinowski J."/>
            <person name="Ruckert C."/>
        </authorList>
    </citation>
    <scope>NUCLEOTIDE SEQUENCE</scope>
    <source>
        <strain evidence="2">JCM 31740</strain>
    </source>
</reference>
<dbReference type="Gene3D" id="2.20.25.10">
    <property type="match status" value="1"/>
</dbReference>
<dbReference type="InterPro" id="IPR005651">
    <property type="entry name" value="Trm112-like"/>
</dbReference>
<reference evidence="1" key="3">
    <citation type="journal article" date="2019" name="BMC Res. Notes">
        <title>Complete genome sequence of the Sulfodiicoccus acidiphilus strain HS-1T, the first crenarchaeon that lacks polB3, isolated from an acidic hot spring in Ohwaku-dani, Hakone, Japan.</title>
        <authorList>
            <person name="Sakai H.D."/>
            <person name="Kurosawa N."/>
        </authorList>
    </citation>
    <scope>NUCLEOTIDE SEQUENCE</scope>
    <source>
        <strain evidence="1">HS-1</strain>
    </source>
</reference>
<gene>
    <name evidence="2" type="ORF">GCM10007116_09800</name>
    <name evidence="1" type="ORF">HS1genome_0889</name>
</gene>
<dbReference type="GeneID" id="38666395"/>
<accession>A0A348B2U8</accession>
<dbReference type="Proteomes" id="UP000276741">
    <property type="component" value="Chromosome"/>
</dbReference>
<dbReference type="EMBL" id="BMQS01000007">
    <property type="protein sequence ID" value="GGT94093.1"/>
    <property type="molecule type" value="Genomic_DNA"/>
</dbReference>
<name>A0A348B2U8_9CREN</name>
<dbReference type="KEGG" id="sacd:HS1genome_0889"/>
<reference evidence="2" key="4">
    <citation type="submission" date="2020-09" db="EMBL/GenBank/DDBJ databases">
        <authorList>
            <person name="Sun Q."/>
            <person name="Ohkuma M."/>
        </authorList>
    </citation>
    <scope>NUCLEOTIDE SEQUENCE</scope>
    <source>
        <strain evidence="2">JCM 31740</strain>
    </source>
</reference>
<keyword evidence="3" id="KW-1185">Reference proteome</keyword>
<evidence type="ECO:0000313" key="1">
    <source>
        <dbReference type="EMBL" id="BBD72500.1"/>
    </source>
</evidence>
<proteinExistence type="predicted"/>
<dbReference type="Proteomes" id="UP000616143">
    <property type="component" value="Unassembled WGS sequence"/>
</dbReference>
<evidence type="ECO:0008006" key="4">
    <source>
        <dbReference type="Google" id="ProtNLM"/>
    </source>
</evidence>
<sequence>MKYMLMDLLACPECRHFPLKLIVFEQEEVERTPERERPLCELYCAYLGKEVKREDNYPCEECYKKEVREGLLTCDSCGRWFPIIDEIPRMLPDSLRLKRERRNELDFLKSNSHRVPKSVLEDGKPYNLRNQEV</sequence>